<proteinExistence type="predicted"/>
<dbReference type="Proteomes" id="UP001177260">
    <property type="component" value="Unassembled WGS sequence"/>
</dbReference>
<comment type="caution">
    <text evidence="1">The sequence shown here is derived from an EMBL/GenBank/DDBJ whole genome shotgun (WGS) entry which is preliminary data.</text>
</comment>
<reference evidence="1 2" key="1">
    <citation type="journal article" date="2023" name="ACS Omega">
        <title>Identification of the Neoaspergillic Acid Biosynthesis Gene Cluster by Establishing an In Vitro CRISPR-Ribonucleoprotein Genetic System in Aspergillus melleus.</title>
        <authorList>
            <person name="Yuan B."/>
            <person name="Grau M.F."/>
            <person name="Murata R.M."/>
            <person name="Torok T."/>
            <person name="Venkateswaran K."/>
            <person name="Stajich J.E."/>
            <person name="Wang C.C.C."/>
        </authorList>
    </citation>
    <scope>NUCLEOTIDE SEQUENCE [LARGE SCALE GENOMIC DNA]</scope>
    <source>
        <strain evidence="1 2">IMV 1140</strain>
    </source>
</reference>
<evidence type="ECO:0000313" key="2">
    <source>
        <dbReference type="Proteomes" id="UP001177260"/>
    </source>
</evidence>
<organism evidence="1 2">
    <name type="scientific">Aspergillus melleus</name>
    <dbReference type="NCBI Taxonomy" id="138277"/>
    <lineage>
        <taxon>Eukaryota</taxon>
        <taxon>Fungi</taxon>
        <taxon>Dikarya</taxon>
        <taxon>Ascomycota</taxon>
        <taxon>Pezizomycotina</taxon>
        <taxon>Eurotiomycetes</taxon>
        <taxon>Eurotiomycetidae</taxon>
        <taxon>Eurotiales</taxon>
        <taxon>Aspergillaceae</taxon>
        <taxon>Aspergillus</taxon>
        <taxon>Aspergillus subgen. Circumdati</taxon>
    </lineage>
</organism>
<dbReference type="EMBL" id="JAOPJF010000013">
    <property type="protein sequence ID" value="KAK1147195.1"/>
    <property type="molecule type" value="Genomic_DNA"/>
</dbReference>
<gene>
    <name evidence="1" type="ORF">N8T08_001934</name>
</gene>
<name>A0ACC3BA04_9EURO</name>
<keyword evidence="2" id="KW-1185">Reference proteome</keyword>
<sequence>MRPALFTPISRTGTHFGLFILAYSAATMCFPPFVFYCGPAHKKLHHKTHKRCCCQKIIKARQQYEASKNALPPSQAECLDTINVLEIDPVNLKEGRDQAFEKCLEDRHALARALRAARTRQALEESATYLKWNTILRPDTLDLAAPRVVASYLIRTNQDDECHAFLRQYTLAICRSKGWLSDEEMANERSSDPWNDTDLLHSPFVPTAVLLFATLIKLRMLRELQVFDKIDGAVSDSIGHRLPLELLELVRTRLHNNPILANTRTSRRSNYEDGIHHVKAQIDRLWWEVRQRCKYIWPYLLDHRVMLRPECCRHNHRMGHTGCTFCNLQDIARFNIEDAWKQSPGALDYISEMAFKHDAACLVSDDDFMNLRATF</sequence>
<accession>A0ACC3BA04</accession>
<evidence type="ECO:0000313" key="1">
    <source>
        <dbReference type="EMBL" id="KAK1147195.1"/>
    </source>
</evidence>
<protein>
    <submittedName>
        <fullName evidence="1">Uncharacterized protein</fullName>
    </submittedName>
</protein>